<dbReference type="AlphaFoldDB" id="A0A017TCM1"/>
<evidence type="ECO:0000259" key="1">
    <source>
        <dbReference type="Pfam" id="PF05099"/>
    </source>
</evidence>
<dbReference type="EMBL" id="ASRX01000013">
    <property type="protein sequence ID" value="EYF06994.1"/>
    <property type="molecule type" value="Genomic_DNA"/>
</dbReference>
<gene>
    <name evidence="2" type="ORF">CAP_1253</name>
</gene>
<dbReference type="InterPro" id="IPR007791">
    <property type="entry name" value="DjlA_N"/>
</dbReference>
<dbReference type="SUPFAM" id="SSF158682">
    <property type="entry name" value="TerB-like"/>
    <property type="match status" value="1"/>
</dbReference>
<feature type="domain" description="Co-chaperone DjlA N-terminal" evidence="1">
    <location>
        <begin position="15"/>
        <end position="128"/>
    </location>
</feature>
<evidence type="ECO:0000313" key="2">
    <source>
        <dbReference type="EMBL" id="EYF06994.1"/>
    </source>
</evidence>
<comment type="caution">
    <text evidence="2">The sequence shown here is derived from an EMBL/GenBank/DDBJ whole genome shotgun (WGS) entry which is preliminary data.</text>
</comment>
<keyword evidence="3" id="KW-1185">Reference proteome</keyword>
<dbReference type="eggNOG" id="COG3793">
    <property type="taxonomic scope" value="Bacteria"/>
</dbReference>
<dbReference type="Pfam" id="PF05099">
    <property type="entry name" value="TerB"/>
    <property type="match status" value="1"/>
</dbReference>
<protein>
    <recommendedName>
        <fullName evidence="1">Co-chaperone DjlA N-terminal domain-containing protein</fullName>
    </recommendedName>
</protein>
<evidence type="ECO:0000313" key="3">
    <source>
        <dbReference type="Proteomes" id="UP000019678"/>
    </source>
</evidence>
<dbReference type="STRING" id="1192034.CAP_1253"/>
<dbReference type="Gene3D" id="1.10.3680.10">
    <property type="entry name" value="TerB-like"/>
    <property type="match status" value="1"/>
</dbReference>
<reference evidence="2 3" key="1">
    <citation type="submission" date="2013-05" db="EMBL/GenBank/DDBJ databases">
        <title>Genome assembly of Chondromyces apiculatus DSM 436.</title>
        <authorList>
            <person name="Sharma G."/>
            <person name="Khatri I."/>
            <person name="Kaur C."/>
            <person name="Mayilraj S."/>
            <person name="Subramanian S."/>
        </authorList>
    </citation>
    <scope>NUCLEOTIDE SEQUENCE [LARGE SCALE GENOMIC DNA]</scope>
    <source>
        <strain evidence="2 3">DSM 436</strain>
    </source>
</reference>
<accession>A0A017TCM1</accession>
<name>A0A017TCM1_9BACT</name>
<dbReference type="Proteomes" id="UP000019678">
    <property type="component" value="Unassembled WGS sequence"/>
</dbReference>
<dbReference type="InterPro" id="IPR029024">
    <property type="entry name" value="TerB-like"/>
</dbReference>
<dbReference type="CDD" id="cd07176">
    <property type="entry name" value="terB"/>
    <property type="match status" value="1"/>
</dbReference>
<sequence length="137" mass="15063">MPPSLRAFGEPRLQAMVELMYLAASADGDFSKEERAHFLSSVESLTDRQISGSSLDRLVARFEADLRKDGRDVRLASIRERLESIALRKVGLSLVVAVIVADGIIRTTEREALLEMADALEISRDEAADLVAQHAPT</sequence>
<organism evidence="2 3">
    <name type="scientific">Chondromyces apiculatus DSM 436</name>
    <dbReference type="NCBI Taxonomy" id="1192034"/>
    <lineage>
        <taxon>Bacteria</taxon>
        <taxon>Pseudomonadati</taxon>
        <taxon>Myxococcota</taxon>
        <taxon>Polyangia</taxon>
        <taxon>Polyangiales</taxon>
        <taxon>Polyangiaceae</taxon>
        <taxon>Chondromyces</taxon>
    </lineage>
</organism>
<proteinExistence type="predicted"/>